<comment type="caution">
    <text evidence="9">The sequence shown here is derived from an EMBL/GenBank/DDBJ whole genome shotgun (WGS) entry which is preliminary data.</text>
</comment>
<keyword evidence="5 6" id="KW-0862">Zinc</keyword>
<evidence type="ECO:0000256" key="1">
    <source>
        <dbReference type="ARBA" id="ARBA00004370"/>
    </source>
</evidence>
<dbReference type="Proteomes" id="UP001159405">
    <property type="component" value="Unassembled WGS sequence"/>
</dbReference>
<feature type="binding site" evidence="5">
    <location>
        <position position="390"/>
    </location>
    <ligand>
        <name>Zn(2+)</name>
        <dbReference type="ChEBI" id="CHEBI:29105"/>
        <note>catalytic</note>
    </ligand>
</feature>
<proteinExistence type="predicted"/>
<dbReference type="PANTHER" id="PTHR10127:SF901">
    <property type="entry name" value="METALLOENDOPEPTIDASE"/>
    <property type="match status" value="1"/>
</dbReference>
<evidence type="ECO:0000259" key="8">
    <source>
        <dbReference type="PROSITE" id="PS51864"/>
    </source>
</evidence>
<feature type="transmembrane region" description="Helical" evidence="7">
    <location>
        <begin position="185"/>
        <end position="204"/>
    </location>
</feature>
<dbReference type="PANTHER" id="PTHR10127">
    <property type="entry name" value="DISCOIDIN, CUB, EGF, LAMININ , AND ZINC METALLOPROTEASE DOMAIN CONTAINING"/>
    <property type="match status" value="1"/>
</dbReference>
<keyword evidence="3 7" id="KW-1133">Transmembrane helix</keyword>
<keyword evidence="2 7" id="KW-0812">Transmembrane</keyword>
<keyword evidence="5 6" id="KW-0482">Metalloprotease</keyword>
<evidence type="ECO:0000256" key="6">
    <source>
        <dbReference type="RuleBase" id="RU361183"/>
    </source>
</evidence>
<dbReference type="EMBL" id="CALNXK010000086">
    <property type="protein sequence ID" value="CAH3149293.1"/>
    <property type="molecule type" value="Genomic_DNA"/>
</dbReference>
<keyword evidence="4 7" id="KW-0472">Membrane</keyword>
<comment type="cofactor">
    <cofactor evidence="5 6">
        <name>Zn(2+)</name>
        <dbReference type="ChEBI" id="CHEBI:29105"/>
    </cofactor>
    <text evidence="5 6">Binds 1 zinc ion per subunit.</text>
</comment>
<dbReference type="InterPro" id="IPR034035">
    <property type="entry name" value="Astacin-like_dom"/>
</dbReference>
<dbReference type="Pfam" id="PF01400">
    <property type="entry name" value="Astacin"/>
    <property type="match status" value="1"/>
</dbReference>
<dbReference type="SMART" id="SM00235">
    <property type="entry name" value="ZnMc"/>
    <property type="match status" value="1"/>
</dbReference>
<feature type="domain" description="Peptidase M12A" evidence="8">
    <location>
        <begin position="289"/>
        <end position="486"/>
    </location>
</feature>
<feature type="active site" evidence="5">
    <location>
        <position position="381"/>
    </location>
</feature>
<keyword evidence="5" id="KW-1015">Disulfide bond</keyword>
<evidence type="ECO:0000256" key="5">
    <source>
        <dbReference type="PROSITE-ProRule" id="PRU01211"/>
    </source>
</evidence>
<feature type="transmembrane region" description="Helical" evidence="7">
    <location>
        <begin position="84"/>
        <end position="103"/>
    </location>
</feature>
<evidence type="ECO:0000256" key="7">
    <source>
        <dbReference type="SAM" id="Phobius"/>
    </source>
</evidence>
<dbReference type="InterPro" id="IPR006026">
    <property type="entry name" value="Peptidase_Metallo"/>
</dbReference>
<dbReference type="PRINTS" id="PR00480">
    <property type="entry name" value="ASTACIN"/>
</dbReference>
<evidence type="ECO:0000313" key="9">
    <source>
        <dbReference type="EMBL" id="CAH3149293.1"/>
    </source>
</evidence>
<organism evidence="9 10">
    <name type="scientific">Porites lobata</name>
    <dbReference type="NCBI Taxonomy" id="104759"/>
    <lineage>
        <taxon>Eukaryota</taxon>
        <taxon>Metazoa</taxon>
        <taxon>Cnidaria</taxon>
        <taxon>Anthozoa</taxon>
        <taxon>Hexacorallia</taxon>
        <taxon>Scleractinia</taxon>
        <taxon>Fungiina</taxon>
        <taxon>Poritidae</taxon>
        <taxon>Porites</taxon>
    </lineage>
</organism>
<reference evidence="9 10" key="1">
    <citation type="submission" date="2022-05" db="EMBL/GenBank/DDBJ databases">
        <authorList>
            <consortium name="Genoscope - CEA"/>
            <person name="William W."/>
        </authorList>
    </citation>
    <scope>NUCLEOTIDE SEQUENCE [LARGE SCALE GENOMIC DNA]</scope>
</reference>
<dbReference type="InterPro" id="IPR025423">
    <property type="entry name" value="TMEM205-like"/>
</dbReference>
<keyword evidence="5 6" id="KW-0378">Hydrolase</keyword>
<feature type="binding site" evidence="5">
    <location>
        <position position="380"/>
    </location>
    <ligand>
        <name>Zn(2+)</name>
        <dbReference type="ChEBI" id="CHEBI:29105"/>
        <note>catalytic</note>
    </ligand>
</feature>
<dbReference type="CDD" id="cd04280">
    <property type="entry name" value="ZnMc_astacin_like"/>
    <property type="match status" value="1"/>
</dbReference>
<name>A0ABN8PVD6_9CNID</name>
<comment type="subcellular location">
    <subcellularLocation>
        <location evidence="1">Membrane</location>
    </subcellularLocation>
</comment>
<dbReference type="InterPro" id="IPR024079">
    <property type="entry name" value="MetalloPept_cat_dom_sf"/>
</dbReference>
<dbReference type="Pfam" id="PF13664">
    <property type="entry name" value="DUF4149"/>
    <property type="match status" value="1"/>
</dbReference>
<evidence type="ECO:0000256" key="4">
    <source>
        <dbReference type="ARBA" id="ARBA00023136"/>
    </source>
</evidence>
<feature type="transmembrane region" description="Helical" evidence="7">
    <location>
        <begin position="115"/>
        <end position="134"/>
    </location>
</feature>
<dbReference type="SUPFAM" id="SSF55486">
    <property type="entry name" value="Metalloproteases ('zincins'), catalytic domain"/>
    <property type="match status" value="1"/>
</dbReference>
<keyword evidence="5 6" id="KW-0479">Metal-binding</keyword>
<feature type="disulfide bond" evidence="5">
    <location>
        <begin position="330"/>
        <end position="485"/>
    </location>
</feature>
<gene>
    <name evidence="9" type="ORF">PLOB_00047043</name>
</gene>
<feature type="binding site" evidence="5">
    <location>
        <position position="384"/>
    </location>
    <ligand>
        <name>Zn(2+)</name>
        <dbReference type="ChEBI" id="CHEBI:29105"/>
        <note>catalytic</note>
    </ligand>
</feature>
<evidence type="ECO:0000256" key="2">
    <source>
        <dbReference type="ARBA" id="ARBA00022692"/>
    </source>
</evidence>
<dbReference type="InterPro" id="IPR001506">
    <property type="entry name" value="Peptidase_M12A"/>
</dbReference>
<accession>A0ABN8PVD6</accession>
<feature type="transmembrane region" description="Helical" evidence="7">
    <location>
        <begin position="42"/>
        <end position="63"/>
    </location>
</feature>
<dbReference type="EC" id="3.4.24.-" evidence="6"/>
<dbReference type="PROSITE" id="PS51864">
    <property type="entry name" value="ASTACIN"/>
    <property type="match status" value="1"/>
</dbReference>
<comment type="caution">
    <text evidence="5">Lacks conserved residue(s) required for the propagation of feature annotation.</text>
</comment>
<keyword evidence="10" id="KW-1185">Reference proteome</keyword>
<evidence type="ECO:0000313" key="10">
    <source>
        <dbReference type="Proteomes" id="UP001159405"/>
    </source>
</evidence>
<keyword evidence="5 6" id="KW-0645">Protease</keyword>
<evidence type="ECO:0000256" key="3">
    <source>
        <dbReference type="ARBA" id="ARBA00022989"/>
    </source>
</evidence>
<sequence>MTFRLCMNIFGIALAFVIVTLSSRISEEIRKGEMLRTGVRLLHLFSFGTWMGMQFWVTFIAGYKMYFTLTRHTFGRLQSELFPVYFAVGSCLSAVALTTYYLMHPVQLWNGCEKLQISGLAVSMLATMINALYLEPKVATIMNERYTYEKEHGYGDAVGPIKDEAFKLDETYLEMTHRFCMAHGFTSMINILSYTGCILHLWYLTKMYLENDERGGNVHSHIVRVNEDYNDESLRGFQEDDSVEEEIVAVNEAPRNKPRCQLFEGDLCLDEGDKAVVNHKRPEADMKRNVIRVQKKLWPNKVVYYSVDENLRDLRPKIADAIRAFHDKTCLKFREVDQTYGGDYVKMHKGNGCWSKLGRSGGAQLLSLGSGCEYVGVVAHELMHAIGIWHEQSRPDRDRHVEVLWQNIEPGQEKNFKKYDHGKVDTLGLSYDYYSVMHYDRFLYSVDGKRPTIIARGKPWIRLGGQLRGTLTSNDVTEIKKLYDCD</sequence>
<dbReference type="Gene3D" id="3.40.390.10">
    <property type="entry name" value="Collagenase (Catalytic Domain)"/>
    <property type="match status" value="1"/>
</dbReference>
<protein>
    <recommendedName>
        <fullName evidence="6">Metalloendopeptidase</fullName>
        <ecNumber evidence="6">3.4.24.-</ecNumber>
    </recommendedName>
</protein>